<reference evidence="1" key="1">
    <citation type="submission" date="2021-05" db="EMBL/GenBank/DDBJ databases">
        <authorList>
            <person name="Alioto T."/>
            <person name="Alioto T."/>
            <person name="Gomez Garrido J."/>
        </authorList>
    </citation>
    <scope>NUCLEOTIDE SEQUENCE</scope>
</reference>
<proteinExistence type="predicted"/>
<name>A0A8D8TFM4_9HEMI</name>
<organism evidence="1">
    <name type="scientific">Cacopsylla melanoneura</name>
    <dbReference type="NCBI Taxonomy" id="428564"/>
    <lineage>
        <taxon>Eukaryota</taxon>
        <taxon>Metazoa</taxon>
        <taxon>Ecdysozoa</taxon>
        <taxon>Arthropoda</taxon>
        <taxon>Hexapoda</taxon>
        <taxon>Insecta</taxon>
        <taxon>Pterygota</taxon>
        <taxon>Neoptera</taxon>
        <taxon>Paraneoptera</taxon>
        <taxon>Hemiptera</taxon>
        <taxon>Sternorrhyncha</taxon>
        <taxon>Psylloidea</taxon>
        <taxon>Psyllidae</taxon>
        <taxon>Psyllinae</taxon>
        <taxon>Cacopsylla</taxon>
    </lineage>
</organism>
<evidence type="ECO:0000313" key="1">
    <source>
        <dbReference type="EMBL" id="CAG6687711.1"/>
    </source>
</evidence>
<dbReference type="AlphaFoldDB" id="A0A8D8TFM4"/>
<accession>A0A8D8TFM4</accession>
<protein>
    <submittedName>
        <fullName evidence="1">Uncharacterized protein</fullName>
    </submittedName>
</protein>
<sequence>MHTKKVVTLGLILYSAFVNRYLGYILEKCGNMPYLLLYRLCKCFVILEKEKSPNFPIIEKQPITEFWDQSWFQNTSSLAQSIVNYKLVIINAGSKTRHHLPSL</sequence>
<dbReference type="EMBL" id="HBUF01282785">
    <property type="protein sequence ID" value="CAG6687711.1"/>
    <property type="molecule type" value="Transcribed_RNA"/>
</dbReference>